<evidence type="ECO:0000313" key="4">
    <source>
        <dbReference type="Proteomes" id="UP001054252"/>
    </source>
</evidence>
<gene>
    <name evidence="3" type="ORF">SLEP1_g26201</name>
</gene>
<dbReference type="Proteomes" id="UP001054252">
    <property type="component" value="Unassembled WGS sequence"/>
</dbReference>
<proteinExistence type="predicted"/>
<evidence type="ECO:0000313" key="3">
    <source>
        <dbReference type="EMBL" id="GKV15408.1"/>
    </source>
</evidence>
<organism evidence="3 4">
    <name type="scientific">Rubroshorea leprosula</name>
    <dbReference type="NCBI Taxonomy" id="152421"/>
    <lineage>
        <taxon>Eukaryota</taxon>
        <taxon>Viridiplantae</taxon>
        <taxon>Streptophyta</taxon>
        <taxon>Embryophyta</taxon>
        <taxon>Tracheophyta</taxon>
        <taxon>Spermatophyta</taxon>
        <taxon>Magnoliopsida</taxon>
        <taxon>eudicotyledons</taxon>
        <taxon>Gunneridae</taxon>
        <taxon>Pentapetalae</taxon>
        <taxon>rosids</taxon>
        <taxon>malvids</taxon>
        <taxon>Malvales</taxon>
        <taxon>Dipterocarpaceae</taxon>
        <taxon>Rubroshorea</taxon>
    </lineage>
</organism>
<dbReference type="PANTHER" id="PTHR47958">
    <property type="entry name" value="ATP-DEPENDENT RNA HELICASE DBP3"/>
    <property type="match status" value="1"/>
</dbReference>
<keyword evidence="1" id="KW-0694">RNA-binding</keyword>
<feature type="domain" description="Helicase C-terminal" evidence="2">
    <location>
        <begin position="43"/>
        <end position="189"/>
    </location>
</feature>
<evidence type="ECO:0000256" key="1">
    <source>
        <dbReference type="ARBA" id="ARBA00022884"/>
    </source>
</evidence>
<dbReference type="Pfam" id="PF00271">
    <property type="entry name" value="Helicase_C"/>
    <property type="match status" value="1"/>
</dbReference>
<dbReference type="AlphaFoldDB" id="A0AAV5JVV1"/>
<dbReference type="InterPro" id="IPR027417">
    <property type="entry name" value="P-loop_NTPase"/>
</dbReference>
<dbReference type="PROSITE" id="PS51194">
    <property type="entry name" value="HELICASE_CTER"/>
    <property type="match status" value="1"/>
</dbReference>
<sequence>MPTKIQNFARSALVKPFIVNVGRARATNLGMIQEVEYVKQKAKIVYLLECLQKTPPLILIVCENKVDVDDIHEYLLLKGVEAVAIHGGKDLEKREYAISSFKAGKKDVLVATDVALKRLDFPDSQHVINYDMPTKIENNVHRIGKTGRCGKTGIATTFINKSQSETTLLDFEAPLARSQTKDSTCLGWA</sequence>
<dbReference type="GO" id="GO:0003723">
    <property type="term" value="F:RNA binding"/>
    <property type="evidence" value="ECO:0007669"/>
    <property type="project" value="UniProtKB-KW"/>
</dbReference>
<reference evidence="3 4" key="1">
    <citation type="journal article" date="2021" name="Commun. Biol.">
        <title>The genome of Shorea leprosula (Dipterocarpaceae) highlights the ecological relevance of drought in aseasonal tropical rainforests.</title>
        <authorList>
            <person name="Ng K.K.S."/>
            <person name="Kobayashi M.J."/>
            <person name="Fawcett J.A."/>
            <person name="Hatakeyama M."/>
            <person name="Paape T."/>
            <person name="Ng C.H."/>
            <person name="Ang C.C."/>
            <person name="Tnah L.H."/>
            <person name="Lee C.T."/>
            <person name="Nishiyama T."/>
            <person name="Sese J."/>
            <person name="O'Brien M.J."/>
            <person name="Copetti D."/>
            <person name="Mohd Noor M.I."/>
            <person name="Ong R.C."/>
            <person name="Putra M."/>
            <person name="Sireger I.Z."/>
            <person name="Indrioko S."/>
            <person name="Kosugi Y."/>
            <person name="Izuno A."/>
            <person name="Isagi Y."/>
            <person name="Lee S.L."/>
            <person name="Shimizu K.K."/>
        </authorList>
    </citation>
    <scope>NUCLEOTIDE SEQUENCE [LARGE SCALE GENOMIC DNA]</scope>
    <source>
        <strain evidence="3">214</strain>
    </source>
</reference>
<name>A0AAV5JVV1_9ROSI</name>
<dbReference type="CDD" id="cd18787">
    <property type="entry name" value="SF2_C_DEAD"/>
    <property type="match status" value="1"/>
</dbReference>
<comment type="caution">
    <text evidence="3">The sequence shown here is derived from an EMBL/GenBank/DDBJ whole genome shotgun (WGS) entry which is preliminary data.</text>
</comment>
<protein>
    <recommendedName>
        <fullName evidence="2">Helicase C-terminal domain-containing protein</fullName>
    </recommendedName>
</protein>
<accession>A0AAV5JVV1</accession>
<dbReference type="InterPro" id="IPR001650">
    <property type="entry name" value="Helicase_C-like"/>
</dbReference>
<dbReference type="EMBL" id="BPVZ01000043">
    <property type="protein sequence ID" value="GKV15408.1"/>
    <property type="molecule type" value="Genomic_DNA"/>
</dbReference>
<dbReference type="SMART" id="SM00490">
    <property type="entry name" value="HELICc"/>
    <property type="match status" value="1"/>
</dbReference>
<keyword evidence="4" id="KW-1185">Reference proteome</keyword>
<dbReference type="Gene3D" id="3.40.50.300">
    <property type="entry name" value="P-loop containing nucleotide triphosphate hydrolases"/>
    <property type="match status" value="1"/>
</dbReference>
<dbReference type="SUPFAM" id="SSF52540">
    <property type="entry name" value="P-loop containing nucleoside triphosphate hydrolases"/>
    <property type="match status" value="1"/>
</dbReference>
<evidence type="ECO:0000259" key="2">
    <source>
        <dbReference type="PROSITE" id="PS51194"/>
    </source>
</evidence>